<dbReference type="InterPro" id="IPR023214">
    <property type="entry name" value="HAD_sf"/>
</dbReference>
<gene>
    <name evidence="5" type="ORF">SAMN06295960_2327</name>
</gene>
<dbReference type="Gene3D" id="1.20.120.710">
    <property type="entry name" value="Haloacid dehalogenase hydrolase-like domain"/>
    <property type="match status" value="1"/>
</dbReference>
<evidence type="ECO:0000256" key="1">
    <source>
        <dbReference type="ARBA" id="ARBA00001946"/>
    </source>
</evidence>
<keyword evidence="6" id="KW-1185">Reference proteome</keyword>
<keyword evidence="2" id="KW-0479">Metal-binding</keyword>
<dbReference type="PRINTS" id="PR00413">
    <property type="entry name" value="HADHALOGNASE"/>
</dbReference>
<keyword evidence="4" id="KW-0460">Magnesium</keyword>
<dbReference type="SFLD" id="SFLDG01129">
    <property type="entry name" value="C1.5:_HAD__Beta-PGM__Phosphata"/>
    <property type="match status" value="1"/>
</dbReference>
<evidence type="ECO:0000313" key="6">
    <source>
        <dbReference type="Proteomes" id="UP000193834"/>
    </source>
</evidence>
<dbReference type="OrthoDB" id="25198at2"/>
<dbReference type="EMBL" id="FXAZ01000002">
    <property type="protein sequence ID" value="SMG38721.1"/>
    <property type="molecule type" value="Genomic_DNA"/>
</dbReference>
<dbReference type="GO" id="GO:0016791">
    <property type="term" value="F:phosphatase activity"/>
    <property type="evidence" value="ECO:0007669"/>
    <property type="project" value="TreeGrafter"/>
</dbReference>
<evidence type="ECO:0000256" key="2">
    <source>
        <dbReference type="ARBA" id="ARBA00022723"/>
    </source>
</evidence>
<dbReference type="InterPro" id="IPR041492">
    <property type="entry name" value="HAD_2"/>
</dbReference>
<protein>
    <submittedName>
        <fullName evidence="5">Putative hydrolase of the HAD superfamily</fullName>
    </submittedName>
</protein>
<comment type="cofactor">
    <cofactor evidence="1">
        <name>Mg(2+)</name>
        <dbReference type="ChEBI" id="CHEBI:18420"/>
    </cofactor>
</comment>
<accession>A0A1X7KC42</accession>
<reference evidence="5 6" key="1">
    <citation type="submission" date="2017-04" db="EMBL/GenBank/DDBJ databases">
        <authorList>
            <person name="Afonso C.L."/>
            <person name="Miller P.J."/>
            <person name="Scott M.A."/>
            <person name="Spackman E."/>
            <person name="Goraichik I."/>
            <person name="Dimitrov K.M."/>
            <person name="Suarez D.L."/>
            <person name="Swayne D.E."/>
        </authorList>
    </citation>
    <scope>NUCLEOTIDE SEQUENCE [LARGE SCALE GENOMIC DNA]</scope>
    <source>
        <strain evidence="5 6">11</strain>
    </source>
</reference>
<dbReference type="Proteomes" id="UP000193834">
    <property type="component" value="Unassembled WGS sequence"/>
</dbReference>
<dbReference type="InterPro" id="IPR036412">
    <property type="entry name" value="HAD-like_sf"/>
</dbReference>
<dbReference type="RefSeq" id="WP_085494502.1">
    <property type="nucleotide sequence ID" value="NZ_FXAZ01000002.1"/>
</dbReference>
<keyword evidence="3 5" id="KW-0378">Hydrolase</keyword>
<dbReference type="SUPFAM" id="SSF56784">
    <property type="entry name" value="HAD-like"/>
    <property type="match status" value="1"/>
</dbReference>
<dbReference type="InterPro" id="IPR006439">
    <property type="entry name" value="HAD-SF_hydro_IA"/>
</dbReference>
<organism evidence="5 6">
    <name type="scientific">Paenibacillus aquistagni</name>
    <dbReference type="NCBI Taxonomy" id="1852522"/>
    <lineage>
        <taxon>Bacteria</taxon>
        <taxon>Bacillati</taxon>
        <taxon>Bacillota</taxon>
        <taxon>Bacilli</taxon>
        <taxon>Bacillales</taxon>
        <taxon>Paenibacillaceae</taxon>
        <taxon>Paenibacillus</taxon>
    </lineage>
</organism>
<dbReference type="STRING" id="1852522.SAMN06295960_2327"/>
<evidence type="ECO:0000313" key="5">
    <source>
        <dbReference type="EMBL" id="SMG38721.1"/>
    </source>
</evidence>
<dbReference type="PANTHER" id="PTHR46470">
    <property type="entry name" value="N-ACYLNEURAMINATE-9-PHOSPHATASE"/>
    <property type="match status" value="1"/>
</dbReference>
<sequence length="246" mass="28398">MAGMNTLSGVFFDLDDTLYDHLTPLRNTLQSQLNLPDTFNYEAAYQRFRYYSDHLAAIQKDAFAAHNVEGQHRMRTERYIRMLKEFDISITMQVAERLQQDYLSRQYDIALFEGAKETIQQLNEKGCLVGIITNGAEAHQQNKIQALALEELISTEHIFITGRVGWDKPDPRIFHHVLSETKILAENAVYIGDSWRNDVIGALEAGMTMIWFNHRHADRESSHLPHAEVRSYADIQSELLAEPIYR</sequence>
<dbReference type="Pfam" id="PF13419">
    <property type="entry name" value="HAD_2"/>
    <property type="match status" value="1"/>
</dbReference>
<evidence type="ECO:0000256" key="3">
    <source>
        <dbReference type="ARBA" id="ARBA00022801"/>
    </source>
</evidence>
<dbReference type="AlphaFoldDB" id="A0A1X7KC42"/>
<proteinExistence type="predicted"/>
<dbReference type="NCBIfam" id="TIGR01549">
    <property type="entry name" value="HAD-SF-IA-v1"/>
    <property type="match status" value="1"/>
</dbReference>
<dbReference type="InterPro" id="IPR051400">
    <property type="entry name" value="HAD-like_hydrolase"/>
</dbReference>
<dbReference type="Gene3D" id="3.40.50.1000">
    <property type="entry name" value="HAD superfamily/HAD-like"/>
    <property type="match status" value="1"/>
</dbReference>
<dbReference type="PANTHER" id="PTHR46470:SF2">
    <property type="entry name" value="GLYCERALDEHYDE 3-PHOSPHATE PHOSPHATASE"/>
    <property type="match status" value="1"/>
</dbReference>
<evidence type="ECO:0000256" key="4">
    <source>
        <dbReference type="ARBA" id="ARBA00022842"/>
    </source>
</evidence>
<dbReference type="GO" id="GO:0044281">
    <property type="term" value="P:small molecule metabolic process"/>
    <property type="evidence" value="ECO:0007669"/>
    <property type="project" value="UniProtKB-ARBA"/>
</dbReference>
<dbReference type="SFLD" id="SFLDS00003">
    <property type="entry name" value="Haloacid_Dehalogenase"/>
    <property type="match status" value="1"/>
</dbReference>
<name>A0A1X7KC42_9BACL</name>
<dbReference type="GO" id="GO:0046872">
    <property type="term" value="F:metal ion binding"/>
    <property type="evidence" value="ECO:0007669"/>
    <property type="project" value="UniProtKB-KW"/>
</dbReference>